<name>A0ABY8PP05_9BACT</name>
<evidence type="ECO:0000259" key="4">
    <source>
        <dbReference type="PROSITE" id="PS50987"/>
    </source>
</evidence>
<dbReference type="CDD" id="cd00090">
    <property type="entry name" value="HTH_ARSR"/>
    <property type="match status" value="1"/>
</dbReference>
<dbReference type="InterPro" id="IPR051081">
    <property type="entry name" value="HTH_MetalResp_TranReg"/>
</dbReference>
<evidence type="ECO:0000256" key="1">
    <source>
        <dbReference type="ARBA" id="ARBA00023015"/>
    </source>
</evidence>
<keyword evidence="3" id="KW-0804">Transcription</keyword>
<dbReference type="InterPro" id="IPR036390">
    <property type="entry name" value="WH_DNA-bd_sf"/>
</dbReference>
<dbReference type="PANTHER" id="PTHR33154:SF18">
    <property type="entry name" value="ARSENICAL RESISTANCE OPERON REPRESSOR"/>
    <property type="match status" value="1"/>
</dbReference>
<dbReference type="InterPro" id="IPR011991">
    <property type="entry name" value="ArsR-like_HTH"/>
</dbReference>
<dbReference type="Pfam" id="PF01022">
    <property type="entry name" value="HTH_5"/>
    <property type="match status" value="1"/>
</dbReference>
<accession>A0ABY8PP05</accession>
<dbReference type="Proteomes" id="UP001232493">
    <property type="component" value="Chromosome"/>
</dbReference>
<evidence type="ECO:0000313" key="6">
    <source>
        <dbReference type="Proteomes" id="UP001232493"/>
    </source>
</evidence>
<sequence length="85" mass="9791">MEAYKIFKALGCKWRVEIVKKIAKNKNICLCELQKEFPLDVSTLSRHISMLKKVGIIVEERQGTSKILSISSRKVMELIKQAEKL</sequence>
<dbReference type="NCBIfam" id="NF033788">
    <property type="entry name" value="HTH_metalloreg"/>
    <property type="match status" value="1"/>
</dbReference>
<keyword evidence="6" id="KW-1185">Reference proteome</keyword>
<evidence type="ECO:0000313" key="5">
    <source>
        <dbReference type="EMBL" id="WGS64316.1"/>
    </source>
</evidence>
<evidence type="ECO:0000256" key="2">
    <source>
        <dbReference type="ARBA" id="ARBA00023125"/>
    </source>
</evidence>
<keyword evidence="1" id="KW-0805">Transcription regulation</keyword>
<dbReference type="RefSeq" id="WP_280997883.1">
    <property type="nucleotide sequence ID" value="NZ_CP069362.1"/>
</dbReference>
<dbReference type="InterPro" id="IPR001845">
    <property type="entry name" value="HTH_ArsR_DNA-bd_dom"/>
</dbReference>
<dbReference type="InterPro" id="IPR036388">
    <property type="entry name" value="WH-like_DNA-bd_sf"/>
</dbReference>
<protein>
    <submittedName>
        <fullName evidence="5">Winged helix-turn-helix transcriptional regulator</fullName>
    </submittedName>
</protein>
<organism evidence="5 6">
    <name type="scientific">Marinitoga aeolica</name>
    <dbReference type="NCBI Taxonomy" id="2809031"/>
    <lineage>
        <taxon>Bacteria</taxon>
        <taxon>Thermotogati</taxon>
        <taxon>Thermotogota</taxon>
        <taxon>Thermotogae</taxon>
        <taxon>Petrotogales</taxon>
        <taxon>Petrotogaceae</taxon>
        <taxon>Marinitoga</taxon>
    </lineage>
</organism>
<gene>
    <name evidence="5" type="ORF">JRV97_08030</name>
</gene>
<dbReference type="PANTHER" id="PTHR33154">
    <property type="entry name" value="TRANSCRIPTIONAL REGULATOR, ARSR FAMILY"/>
    <property type="match status" value="1"/>
</dbReference>
<dbReference type="PROSITE" id="PS50987">
    <property type="entry name" value="HTH_ARSR_2"/>
    <property type="match status" value="1"/>
</dbReference>
<dbReference type="SMART" id="SM00418">
    <property type="entry name" value="HTH_ARSR"/>
    <property type="match status" value="1"/>
</dbReference>
<dbReference type="SUPFAM" id="SSF46785">
    <property type="entry name" value="Winged helix' DNA-binding domain"/>
    <property type="match status" value="1"/>
</dbReference>
<feature type="domain" description="HTH arsR-type" evidence="4">
    <location>
        <begin position="1"/>
        <end position="85"/>
    </location>
</feature>
<dbReference type="PRINTS" id="PR00778">
    <property type="entry name" value="HTHARSR"/>
</dbReference>
<evidence type="ECO:0000256" key="3">
    <source>
        <dbReference type="ARBA" id="ARBA00023163"/>
    </source>
</evidence>
<dbReference type="Gene3D" id="1.10.10.10">
    <property type="entry name" value="Winged helix-like DNA-binding domain superfamily/Winged helix DNA-binding domain"/>
    <property type="match status" value="1"/>
</dbReference>
<reference evidence="5 6" key="1">
    <citation type="submission" date="2021-02" db="EMBL/GenBank/DDBJ databases">
        <title>Characterization of Marinitoga sp. nov. str. BP5-C20A.</title>
        <authorList>
            <person name="Erauso G."/>
            <person name="Postec A."/>
        </authorList>
    </citation>
    <scope>NUCLEOTIDE SEQUENCE [LARGE SCALE GENOMIC DNA]</scope>
    <source>
        <strain evidence="5 6">BP5-C20A</strain>
    </source>
</reference>
<proteinExistence type="predicted"/>
<keyword evidence="2" id="KW-0238">DNA-binding</keyword>
<dbReference type="EMBL" id="CP069362">
    <property type="protein sequence ID" value="WGS64316.1"/>
    <property type="molecule type" value="Genomic_DNA"/>
</dbReference>